<evidence type="ECO:0000256" key="5">
    <source>
        <dbReference type="ARBA" id="ARBA00023136"/>
    </source>
</evidence>
<proteinExistence type="predicted"/>
<comment type="subcellular location">
    <subcellularLocation>
        <location evidence="1">Cell membrane</location>
        <topology evidence="1">Multi-pass membrane protein</topology>
    </subcellularLocation>
</comment>
<evidence type="ECO:0000256" key="3">
    <source>
        <dbReference type="ARBA" id="ARBA00022692"/>
    </source>
</evidence>
<keyword evidence="3 6" id="KW-0812">Transmembrane</keyword>
<evidence type="ECO:0000313" key="7">
    <source>
        <dbReference type="EMBL" id="GAA6113846.1"/>
    </source>
</evidence>
<feature type="transmembrane region" description="Helical" evidence="6">
    <location>
        <begin position="174"/>
        <end position="198"/>
    </location>
</feature>
<evidence type="ECO:0000256" key="6">
    <source>
        <dbReference type="SAM" id="Phobius"/>
    </source>
</evidence>
<dbReference type="EMBL" id="BAABVV010000019">
    <property type="protein sequence ID" value="GAA6113846.1"/>
    <property type="molecule type" value="Genomic_DNA"/>
</dbReference>
<evidence type="ECO:0000256" key="4">
    <source>
        <dbReference type="ARBA" id="ARBA00022989"/>
    </source>
</evidence>
<feature type="transmembrane region" description="Helical" evidence="6">
    <location>
        <begin position="28"/>
        <end position="51"/>
    </location>
</feature>
<comment type="caution">
    <text evidence="7">The sequence shown here is derived from an EMBL/GenBank/DDBJ whole genome shotgun (WGS) entry which is preliminary data.</text>
</comment>
<gene>
    <name evidence="7" type="ORF">AP20H10_02090</name>
</gene>
<keyword evidence="8" id="KW-1185">Reference proteome</keyword>
<feature type="transmembrane region" description="Helical" evidence="6">
    <location>
        <begin position="210"/>
        <end position="234"/>
    </location>
</feature>
<dbReference type="PANTHER" id="PTHR30213:SF0">
    <property type="entry name" value="UPF0761 MEMBRANE PROTEIN YIHY"/>
    <property type="match status" value="1"/>
</dbReference>
<evidence type="ECO:0000256" key="1">
    <source>
        <dbReference type="ARBA" id="ARBA00004651"/>
    </source>
</evidence>
<feature type="transmembrane region" description="Helical" evidence="6">
    <location>
        <begin position="246"/>
        <end position="270"/>
    </location>
</feature>
<protein>
    <submittedName>
        <fullName evidence="7">YihY/virulence factor BrkB family protein</fullName>
    </submittedName>
</protein>
<reference evidence="7 8" key="1">
    <citation type="submission" date="2024-03" db="EMBL/GenBank/DDBJ databases">
        <title>Inconsistent identification of Apilactobacillus kunkeei-related strains obtained by well-developed overall genome related indices.</title>
        <authorList>
            <person name="Maeno S."/>
            <person name="Endo A."/>
        </authorList>
    </citation>
    <scope>NUCLEOTIDE SEQUENCE [LARGE SCALE GENOMIC DNA]</scope>
    <source>
        <strain evidence="7 8">20H-10</strain>
    </source>
</reference>
<feature type="transmembrane region" description="Helical" evidence="6">
    <location>
        <begin position="131"/>
        <end position="154"/>
    </location>
</feature>
<organism evidence="7 8">
    <name type="scientific">Apilactobacillus apinorum</name>
    <dbReference type="NCBI Taxonomy" id="1218495"/>
    <lineage>
        <taxon>Bacteria</taxon>
        <taxon>Bacillati</taxon>
        <taxon>Bacillota</taxon>
        <taxon>Bacilli</taxon>
        <taxon>Lactobacillales</taxon>
        <taxon>Lactobacillaceae</taxon>
        <taxon>Apilactobacillus</taxon>
    </lineage>
</organism>
<keyword evidence="4 6" id="KW-1133">Transmembrane helix</keyword>
<dbReference type="PIRSF" id="PIRSF035875">
    <property type="entry name" value="RNase_BN"/>
    <property type="match status" value="1"/>
</dbReference>
<name>A0ABP9ZGC3_9LACO</name>
<sequence>MNRERIQRLKRFFLIVKRHYKESNVSDSAVVIAFYSLLSLFPAAIIVGNLLKLLQVNQYEILDYLQPLLPPTVFKTVSPIIVSALDGGNTGKLSIGLILAIWSASRALAAFQRSVNSSYGIQNPSNLMNRIVSFVWMLLLVISLAIFLLFFGFGKVIISYSAYLMGLSKVNVSIFILLRYPLTILGVFGLLLLMYYFVPTVTTKWRYVWMGSLIVTIGMIILSKGFSIYLHYFARSVDAYKTLGTFVILMLWLYILGMMLLIGAVINASVQDMSKSEIKDRKPTFKSFMPKKDK</sequence>
<dbReference type="NCBIfam" id="TIGR00765">
    <property type="entry name" value="yihY_not_rbn"/>
    <property type="match status" value="1"/>
</dbReference>
<evidence type="ECO:0000313" key="8">
    <source>
        <dbReference type="Proteomes" id="UP001438112"/>
    </source>
</evidence>
<dbReference type="Pfam" id="PF03631">
    <property type="entry name" value="Virul_fac_BrkB"/>
    <property type="match status" value="1"/>
</dbReference>
<keyword evidence="2" id="KW-1003">Cell membrane</keyword>
<dbReference type="RefSeq" id="WP_353317331.1">
    <property type="nucleotide sequence ID" value="NZ_BAABVV010000019.1"/>
</dbReference>
<dbReference type="Proteomes" id="UP001438112">
    <property type="component" value="Unassembled WGS sequence"/>
</dbReference>
<dbReference type="PANTHER" id="PTHR30213">
    <property type="entry name" value="INNER MEMBRANE PROTEIN YHJD"/>
    <property type="match status" value="1"/>
</dbReference>
<accession>A0ABP9ZGC3</accession>
<keyword evidence="5 6" id="KW-0472">Membrane</keyword>
<dbReference type="InterPro" id="IPR017039">
    <property type="entry name" value="Virul_fac_BrkB"/>
</dbReference>
<evidence type="ECO:0000256" key="2">
    <source>
        <dbReference type="ARBA" id="ARBA00022475"/>
    </source>
</evidence>
<feature type="transmembrane region" description="Helical" evidence="6">
    <location>
        <begin position="93"/>
        <end position="111"/>
    </location>
</feature>